<comment type="catalytic activity">
    <reaction evidence="10">
        <text>L-threonyl-[protein] + FAD = FMN-L-threonyl-[protein] + AMP + H(+)</text>
        <dbReference type="Rhea" id="RHEA:36847"/>
        <dbReference type="Rhea" id="RHEA-COMP:11060"/>
        <dbReference type="Rhea" id="RHEA-COMP:11061"/>
        <dbReference type="ChEBI" id="CHEBI:15378"/>
        <dbReference type="ChEBI" id="CHEBI:30013"/>
        <dbReference type="ChEBI" id="CHEBI:57692"/>
        <dbReference type="ChEBI" id="CHEBI:74257"/>
        <dbReference type="ChEBI" id="CHEBI:456215"/>
        <dbReference type="EC" id="2.7.1.180"/>
    </reaction>
</comment>
<evidence type="ECO:0000256" key="7">
    <source>
        <dbReference type="ARBA" id="ARBA00022827"/>
    </source>
</evidence>
<organism evidence="11 12">
    <name type="scientific">Sphingomonas xinjiangensis</name>
    <dbReference type="NCBI Taxonomy" id="643568"/>
    <lineage>
        <taxon>Bacteria</taxon>
        <taxon>Pseudomonadati</taxon>
        <taxon>Pseudomonadota</taxon>
        <taxon>Alphaproteobacteria</taxon>
        <taxon>Sphingomonadales</taxon>
        <taxon>Sphingomonadaceae</taxon>
        <taxon>Sphingomonas</taxon>
    </lineage>
</organism>
<dbReference type="GO" id="GO:0016740">
    <property type="term" value="F:transferase activity"/>
    <property type="evidence" value="ECO:0007669"/>
    <property type="project" value="UniProtKB-KW"/>
</dbReference>
<evidence type="ECO:0000256" key="8">
    <source>
        <dbReference type="ARBA" id="ARBA00022842"/>
    </source>
</evidence>
<evidence type="ECO:0000313" key="12">
    <source>
        <dbReference type="Proteomes" id="UP000527143"/>
    </source>
</evidence>
<evidence type="ECO:0000256" key="10">
    <source>
        <dbReference type="ARBA" id="ARBA00048540"/>
    </source>
</evidence>
<gene>
    <name evidence="11" type="ORF">FHT02_003852</name>
</gene>
<keyword evidence="12" id="KW-1185">Reference proteome</keyword>
<dbReference type="PANTHER" id="PTHR30040">
    <property type="entry name" value="THIAMINE BIOSYNTHESIS LIPOPROTEIN APBE"/>
    <property type="match status" value="1"/>
</dbReference>
<name>A0A840YSF1_9SPHN</name>
<keyword evidence="8" id="KW-0460">Magnesium</keyword>
<sequence>MGTRIELHLFGGGDTDALAQARSAIEAVDDALTIHRPSPTTAINYCLAAGRSAPVEDPILLDALAAVAAAWAMTVGLFDPTVGGAGGETGGWPLVTFDRLAGRIEAARPLAFDFGGFGKGYALDCAADALLVGGATSAFLSAGESSIVVLGGHPLGGKWPLTIPHPFAPEETLVALELEDEALSISSTVGAGAQAPWRAPMVRPTDGAIVTAAATTVAVERSGAAAEAMSTALLVADEVAGRRLGGKVPGRRHLFLFADGSSVSRTSAGSIE</sequence>
<proteinExistence type="predicted"/>
<evidence type="ECO:0000256" key="6">
    <source>
        <dbReference type="ARBA" id="ARBA00022723"/>
    </source>
</evidence>
<evidence type="ECO:0000256" key="4">
    <source>
        <dbReference type="ARBA" id="ARBA00022630"/>
    </source>
</evidence>
<dbReference type="EMBL" id="JACIJF010000020">
    <property type="protein sequence ID" value="MBB5712592.1"/>
    <property type="molecule type" value="Genomic_DNA"/>
</dbReference>
<evidence type="ECO:0000256" key="5">
    <source>
        <dbReference type="ARBA" id="ARBA00022679"/>
    </source>
</evidence>
<dbReference type="AlphaFoldDB" id="A0A840YSF1"/>
<comment type="cofactor">
    <cofactor evidence="1">
        <name>Mg(2+)</name>
        <dbReference type="ChEBI" id="CHEBI:18420"/>
    </cofactor>
</comment>
<dbReference type="Gene3D" id="3.10.520.10">
    <property type="entry name" value="ApbE-like domains"/>
    <property type="match status" value="1"/>
</dbReference>
<evidence type="ECO:0000256" key="3">
    <source>
        <dbReference type="ARBA" id="ARBA00016337"/>
    </source>
</evidence>
<dbReference type="Proteomes" id="UP000527143">
    <property type="component" value="Unassembled WGS sequence"/>
</dbReference>
<dbReference type="GO" id="GO:0046872">
    <property type="term" value="F:metal ion binding"/>
    <property type="evidence" value="ECO:0007669"/>
    <property type="project" value="UniProtKB-KW"/>
</dbReference>
<reference evidence="11 12" key="1">
    <citation type="submission" date="2020-08" db="EMBL/GenBank/DDBJ databases">
        <title>Genomic Encyclopedia of Type Strains, Phase IV (KMG-IV): sequencing the most valuable type-strain genomes for metagenomic binning, comparative biology and taxonomic classification.</title>
        <authorList>
            <person name="Goeker M."/>
        </authorList>
    </citation>
    <scope>NUCLEOTIDE SEQUENCE [LARGE SCALE GENOMIC DNA]</scope>
    <source>
        <strain evidence="11 12">DSM 26736</strain>
    </source>
</reference>
<evidence type="ECO:0000256" key="2">
    <source>
        <dbReference type="ARBA" id="ARBA00011955"/>
    </source>
</evidence>
<dbReference type="Pfam" id="PF02424">
    <property type="entry name" value="ApbE"/>
    <property type="match status" value="1"/>
</dbReference>
<keyword evidence="11" id="KW-0449">Lipoprotein</keyword>
<dbReference type="EC" id="2.7.1.180" evidence="2"/>
<comment type="caution">
    <text evidence="11">The sequence shown here is derived from an EMBL/GenBank/DDBJ whole genome shotgun (WGS) entry which is preliminary data.</text>
</comment>
<evidence type="ECO:0000256" key="9">
    <source>
        <dbReference type="ARBA" id="ARBA00031306"/>
    </source>
</evidence>
<keyword evidence="7" id="KW-0274">FAD</keyword>
<dbReference type="PANTHER" id="PTHR30040:SF2">
    <property type="entry name" value="FAD:PROTEIN FMN TRANSFERASE"/>
    <property type="match status" value="1"/>
</dbReference>
<keyword evidence="5" id="KW-0808">Transferase</keyword>
<dbReference type="InterPro" id="IPR024932">
    <property type="entry name" value="ApbE"/>
</dbReference>
<evidence type="ECO:0000256" key="1">
    <source>
        <dbReference type="ARBA" id="ARBA00001946"/>
    </source>
</evidence>
<dbReference type="SUPFAM" id="SSF143631">
    <property type="entry name" value="ApbE-like"/>
    <property type="match status" value="1"/>
</dbReference>
<dbReference type="InterPro" id="IPR003374">
    <property type="entry name" value="ApbE-like_sf"/>
</dbReference>
<dbReference type="RefSeq" id="WP_184091255.1">
    <property type="nucleotide sequence ID" value="NZ_JACIJF010000020.1"/>
</dbReference>
<keyword evidence="6" id="KW-0479">Metal-binding</keyword>
<accession>A0A840YSF1</accession>
<evidence type="ECO:0000313" key="11">
    <source>
        <dbReference type="EMBL" id="MBB5712592.1"/>
    </source>
</evidence>
<keyword evidence="4" id="KW-0285">Flavoprotein</keyword>
<protein>
    <recommendedName>
        <fullName evidence="3">FAD:protein FMN transferase</fullName>
        <ecNumber evidence="2">2.7.1.180</ecNumber>
    </recommendedName>
    <alternativeName>
        <fullName evidence="9">Flavin transferase</fullName>
    </alternativeName>
</protein>